<reference evidence="2 3" key="1">
    <citation type="submission" date="2021-05" db="EMBL/GenBank/DDBJ databases">
        <title>Fusibacter ferrireducens sp. nov., an anaerobic, sulfur- and Fe-reducing bacterium isolated from the mangrove sediment.</title>
        <authorList>
            <person name="Qiu D."/>
        </authorList>
    </citation>
    <scope>NUCLEOTIDE SEQUENCE [LARGE SCALE GENOMIC DNA]</scope>
    <source>
        <strain evidence="2 3">DSM 12116</strain>
    </source>
</reference>
<comment type="caution">
    <text evidence="2">The sequence shown here is derived from an EMBL/GenBank/DDBJ whole genome shotgun (WGS) entry which is preliminary data.</text>
</comment>
<protein>
    <recommendedName>
        <fullName evidence="1">Cyclophilin-like domain-containing protein</fullName>
    </recommendedName>
</protein>
<feature type="domain" description="Cyclophilin-like" evidence="1">
    <location>
        <begin position="6"/>
        <end position="106"/>
    </location>
</feature>
<proteinExistence type="predicted"/>
<keyword evidence="3" id="KW-1185">Reference proteome</keyword>
<dbReference type="RefSeq" id="WP_213235098.1">
    <property type="nucleotide sequence ID" value="NZ_JAHBCL010000002.1"/>
</dbReference>
<dbReference type="Pfam" id="PF18050">
    <property type="entry name" value="Cyclophil_like2"/>
    <property type="match status" value="1"/>
</dbReference>
<evidence type="ECO:0000313" key="2">
    <source>
        <dbReference type="EMBL" id="MBS7525309.1"/>
    </source>
</evidence>
<sequence>MRIKVEADTRSVVFELNDSAASKSLLLQLPMTIEVKNYSNDEKIFYPEKKLDTSGTPSARAKAGTLAYYAPWGDVVMFYDHFGSAPGLYQLGQAISGVENIALLSGQISIAEC</sequence>
<dbReference type="Proteomes" id="UP000746471">
    <property type="component" value="Unassembled WGS sequence"/>
</dbReference>
<dbReference type="SUPFAM" id="SSF50891">
    <property type="entry name" value="Cyclophilin-like"/>
    <property type="match status" value="1"/>
</dbReference>
<dbReference type="InterPro" id="IPR029000">
    <property type="entry name" value="Cyclophilin-like_dom_sf"/>
</dbReference>
<accession>A0ABS5PJJ9</accession>
<dbReference type="Gene3D" id="2.40.100.20">
    <property type="match status" value="1"/>
</dbReference>
<evidence type="ECO:0000313" key="3">
    <source>
        <dbReference type="Proteomes" id="UP000746471"/>
    </source>
</evidence>
<dbReference type="InterPro" id="IPR041183">
    <property type="entry name" value="Cyclophilin-like"/>
</dbReference>
<organism evidence="2 3">
    <name type="scientific">Fusibacter paucivorans</name>
    <dbReference type="NCBI Taxonomy" id="76009"/>
    <lineage>
        <taxon>Bacteria</taxon>
        <taxon>Bacillati</taxon>
        <taxon>Bacillota</taxon>
        <taxon>Clostridia</taxon>
        <taxon>Eubacteriales</taxon>
        <taxon>Eubacteriales Family XII. Incertae Sedis</taxon>
        <taxon>Fusibacter</taxon>
    </lineage>
</organism>
<gene>
    <name evidence="2" type="ORF">KHM83_01315</name>
</gene>
<name>A0ABS5PJJ9_9FIRM</name>
<evidence type="ECO:0000259" key="1">
    <source>
        <dbReference type="Pfam" id="PF18050"/>
    </source>
</evidence>
<dbReference type="EMBL" id="JAHBCL010000002">
    <property type="protein sequence ID" value="MBS7525309.1"/>
    <property type="molecule type" value="Genomic_DNA"/>
</dbReference>